<dbReference type="PANTHER" id="PTHR30096:SF0">
    <property type="entry name" value="4,5-DOPA DIOXYGENASE EXTRADIOL-LIKE PROTEIN"/>
    <property type="match status" value="1"/>
</dbReference>
<keyword evidence="5" id="KW-0560">Oxidoreductase</keyword>
<dbReference type="InterPro" id="IPR014436">
    <property type="entry name" value="Extradiol_dOase_DODA"/>
</dbReference>
<sequence length="292" mass="32483">MSPSNLVRAPSLFLSHGTGPFPLLDPEQESYREMIRKHASKLDGVKGILLFSAHWETEEPRITASNDPGIYYDYEDMRDMLPPAAFKFQYAACGNAILAAEVADRLRDCGFNPILDYQRGFDHSVYVPMTLLRPQGDIPIVQMSILRGQDEEDSTQKNIKLGQAVECFRDAGYAVIGSGGSYHDFRAIANAFFSNTPIPAGPEKFEDFLLSAATIADPVQRETALLGWRGHPASIIAHPVGEAEHLMPFMIVAGSGGDRAGVRFDIIIYRTYPKKMTYQYFRKLTESATPLK</sequence>
<proteinExistence type="inferred from homology"/>
<keyword evidence="4" id="KW-0862">Zinc</keyword>
<dbReference type="Proteomes" id="UP000325395">
    <property type="component" value="Unassembled WGS sequence"/>
</dbReference>
<evidence type="ECO:0000313" key="7">
    <source>
        <dbReference type="EMBL" id="KAE8418956.1"/>
    </source>
</evidence>
<evidence type="ECO:0000313" key="8">
    <source>
        <dbReference type="Proteomes" id="UP000325395"/>
    </source>
</evidence>
<dbReference type="PIRSF" id="PIRSF006157">
    <property type="entry name" value="Doxgns_DODA"/>
    <property type="match status" value="1"/>
</dbReference>
<protein>
    <submittedName>
        <fullName evidence="7">Catalytic LigB subunit of putative aromatic ring-opening dioxygenase</fullName>
    </submittedName>
</protein>
<accession>A0ABQ6WRU1</accession>
<dbReference type="SUPFAM" id="SSF53213">
    <property type="entry name" value="LigB-like"/>
    <property type="match status" value="1"/>
</dbReference>
<reference evidence="7 8" key="1">
    <citation type="submission" date="2019-04" db="EMBL/GenBank/DDBJ databases">
        <authorList>
            <consortium name="DOE Joint Genome Institute"/>
            <person name="Mondo S."/>
            <person name="Kjaerbolling I."/>
            <person name="Vesth T."/>
            <person name="Frisvad J.C."/>
            <person name="Nybo J.L."/>
            <person name="Theobald S."/>
            <person name="Kildgaard S."/>
            <person name="Isbrandt T."/>
            <person name="Kuo A."/>
            <person name="Sato A."/>
            <person name="Lyhne E.K."/>
            <person name="Kogle M.E."/>
            <person name="Wiebenga A."/>
            <person name="Kun R.S."/>
            <person name="Lubbers R.J."/>
            <person name="Makela M.R."/>
            <person name="Barry K."/>
            <person name="Chovatia M."/>
            <person name="Clum A."/>
            <person name="Daum C."/>
            <person name="Haridas S."/>
            <person name="He G."/>
            <person name="LaButti K."/>
            <person name="Lipzen A."/>
            <person name="Riley R."/>
            <person name="Salamov A."/>
            <person name="Simmons B.A."/>
            <person name="Magnuson J.K."/>
            <person name="Henrissat B."/>
            <person name="Mortensen U.H."/>
            <person name="Larsen T.O."/>
            <person name="Devries R.P."/>
            <person name="Grigoriev I.V."/>
            <person name="Machida M."/>
            <person name="Baker S.E."/>
            <person name="Andersen M.R."/>
            <person name="Cantor M.N."/>
            <person name="Hua S.X."/>
        </authorList>
    </citation>
    <scope>NUCLEOTIDE SEQUENCE [LARGE SCALE GENOMIC DNA]</scope>
    <source>
        <strain evidence="7 8">CBS 117616</strain>
    </source>
</reference>
<keyword evidence="3" id="KW-0479">Metal-binding</keyword>
<organism evidence="7 8">
    <name type="scientific">Aspergillus pseudocaelatus</name>
    <dbReference type="NCBI Taxonomy" id="1825620"/>
    <lineage>
        <taxon>Eukaryota</taxon>
        <taxon>Fungi</taxon>
        <taxon>Dikarya</taxon>
        <taxon>Ascomycota</taxon>
        <taxon>Pezizomycotina</taxon>
        <taxon>Eurotiomycetes</taxon>
        <taxon>Eurotiomycetidae</taxon>
        <taxon>Eurotiales</taxon>
        <taxon>Aspergillaceae</taxon>
        <taxon>Aspergillus</taxon>
        <taxon>Aspergillus subgen. Circumdati</taxon>
    </lineage>
</organism>
<dbReference type="Pfam" id="PF02900">
    <property type="entry name" value="LigB"/>
    <property type="match status" value="1"/>
</dbReference>
<dbReference type="EMBL" id="ML735721">
    <property type="protein sequence ID" value="KAE8418956.1"/>
    <property type="molecule type" value="Genomic_DNA"/>
</dbReference>
<dbReference type="GO" id="GO:0051213">
    <property type="term" value="F:dioxygenase activity"/>
    <property type="evidence" value="ECO:0007669"/>
    <property type="project" value="UniProtKB-KW"/>
</dbReference>
<keyword evidence="8" id="KW-1185">Reference proteome</keyword>
<evidence type="ECO:0000256" key="1">
    <source>
        <dbReference type="ARBA" id="ARBA00001947"/>
    </source>
</evidence>
<gene>
    <name evidence="7" type="ORF">BDV36DRAFT_308204</name>
</gene>
<dbReference type="CDD" id="cd07363">
    <property type="entry name" value="45_DOPA_Dioxygenase"/>
    <property type="match status" value="1"/>
</dbReference>
<evidence type="ECO:0000256" key="2">
    <source>
        <dbReference type="ARBA" id="ARBA00007581"/>
    </source>
</evidence>
<dbReference type="Gene3D" id="3.40.830.10">
    <property type="entry name" value="LigB-like"/>
    <property type="match status" value="1"/>
</dbReference>
<comment type="cofactor">
    <cofactor evidence="1">
        <name>Zn(2+)</name>
        <dbReference type="ChEBI" id="CHEBI:29105"/>
    </cofactor>
</comment>
<evidence type="ECO:0000259" key="6">
    <source>
        <dbReference type="Pfam" id="PF02900"/>
    </source>
</evidence>
<evidence type="ECO:0000256" key="5">
    <source>
        <dbReference type="ARBA" id="ARBA00023002"/>
    </source>
</evidence>
<evidence type="ECO:0000256" key="4">
    <source>
        <dbReference type="ARBA" id="ARBA00022833"/>
    </source>
</evidence>
<comment type="similarity">
    <text evidence="2">Belongs to the DODA-type extradiol aromatic ring-opening dioxygenase family.</text>
</comment>
<dbReference type="InterPro" id="IPR004183">
    <property type="entry name" value="Xdiol_dOase_suB"/>
</dbReference>
<keyword evidence="7" id="KW-0223">Dioxygenase</keyword>
<evidence type="ECO:0000256" key="3">
    <source>
        <dbReference type="ARBA" id="ARBA00022723"/>
    </source>
</evidence>
<name>A0ABQ6WRU1_9EURO</name>
<feature type="domain" description="Extradiol ring-cleavage dioxygenase class III enzyme subunit B" evidence="6">
    <location>
        <begin position="18"/>
        <end position="266"/>
    </location>
</feature>
<dbReference type="PANTHER" id="PTHR30096">
    <property type="entry name" value="4,5-DOPA DIOXYGENASE EXTRADIOL-LIKE PROTEIN"/>
    <property type="match status" value="1"/>
</dbReference>